<dbReference type="AlphaFoldDB" id="A0A6M0JVU8"/>
<sequence>MRISKITKVVCMALALLGASFPPMALSGARTAAEASEIARQQTGGGRVLAVKPADGGFQVKVLTPEGKVRFVFVPSN</sequence>
<gene>
    <name evidence="2" type="ORF">G3446_04585</name>
</gene>
<dbReference type="RefSeq" id="WP_164451188.1">
    <property type="nucleotide sequence ID" value="NZ_JAAIJQ010000009.1"/>
</dbReference>
<keyword evidence="3" id="KW-1185">Reference proteome</keyword>
<dbReference type="Proteomes" id="UP000483379">
    <property type="component" value="Unassembled WGS sequence"/>
</dbReference>
<proteinExistence type="predicted"/>
<dbReference type="EMBL" id="JAAIJQ010000009">
    <property type="protein sequence ID" value="NEV61184.1"/>
    <property type="molecule type" value="Genomic_DNA"/>
</dbReference>
<evidence type="ECO:0000256" key="1">
    <source>
        <dbReference type="SAM" id="SignalP"/>
    </source>
</evidence>
<evidence type="ECO:0008006" key="4">
    <source>
        <dbReference type="Google" id="ProtNLM"/>
    </source>
</evidence>
<feature type="signal peptide" evidence="1">
    <location>
        <begin position="1"/>
        <end position="25"/>
    </location>
</feature>
<comment type="caution">
    <text evidence="2">The sequence shown here is derived from an EMBL/GenBank/DDBJ whole genome shotgun (WGS) entry which is preliminary data.</text>
</comment>
<reference evidence="2 3" key="1">
    <citation type="submission" date="2020-02" db="EMBL/GenBank/DDBJ databases">
        <title>Genome sequences of Thiorhodococcus mannitoliphagus and Thiorhodococcus minor, purple sulfur photosynthetic bacteria in the gammaproteobacterial family, Chromatiaceae.</title>
        <authorList>
            <person name="Aviles F.A."/>
            <person name="Meyer T.E."/>
            <person name="Kyndt J.A."/>
        </authorList>
    </citation>
    <scope>NUCLEOTIDE SEQUENCE [LARGE SCALE GENOMIC DNA]</scope>
    <source>
        <strain evidence="2 3">DSM 11518</strain>
    </source>
</reference>
<evidence type="ECO:0000313" key="2">
    <source>
        <dbReference type="EMBL" id="NEV61184.1"/>
    </source>
</evidence>
<keyword evidence="1" id="KW-0732">Signal</keyword>
<evidence type="ECO:0000313" key="3">
    <source>
        <dbReference type="Proteomes" id="UP000483379"/>
    </source>
</evidence>
<name>A0A6M0JVU8_9GAMM</name>
<accession>A0A6M0JVU8</accession>
<organism evidence="2 3">
    <name type="scientific">Thiorhodococcus minor</name>
    <dbReference type="NCBI Taxonomy" id="57489"/>
    <lineage>
        <taxon>Bacteria</taxon>
        <taxon>Pseudomonadati</taxon>
        <taxon>Pseudomonadota</taxon>
        <taxon>Gammaproteobacteria</taxon>
        <taxon>Chromatiales</taxon>
        <taxon>Chromatiaceae</taxon>
        <taxon>Thiorhodococcus</taxon>
    </lineage>
</organism>
<feature type="chain" id="PRO_5026780918" description="PepSY domain-containing protein" evidence="1">
    <location>
        <begin position="26"/>
        <end position="77"/>
    </location>
</feature>
<protein>
    <recommendedName>
        <fullName evidence="4">PepSY domain-containing protein</fullName>
    </recommendedName>
</protein>